<dbReference type="SUPFAM" id="SSF161098">
    <property type="entry name" value="MetI-like"/>
    <property type="match status" value="1"/>
</dbReference>
<evidence type="ECO:0000256" key="5">
    <source>
        <dbReference type="ARBA" id="ARBA00022989"/>
    </source>
</evidence>
<dbReference type="GO" id="GO:0055085">
    <property type="term" value="P:transmembrane transport"/>
    <property type="evidence" value="ECO:0007669"/>
    <property type="project" value="InterPro"/>
</dbReference>
<reference evidence="9" key="2">
    <citation type="journal article" date="2021" name="PeerJ">
        <title>Extensive microbial diversity within the chicken gut microbiome revealed by metagenomics and culture.</title>
        <authorList>
            <person name="Gilroy R."/>
            <person name="Ravi A."/>
            <person name="Getino M."/>
            <person name="Pursley I."/>
            <person name="Horton D.L."/>
            <person name="Alikhan N.F."/>
            <person name="Baker D."/>
            <person name="Gharbi K."/>
            <person name="Hall N."/>
            <person name="Watson M."/>
            <person name="Adriaenssens E.M."/>
            <person name="Foster-Nyarko E."/>
            <person name="Jarju S."/>
            <person name="Secka A."/>
            <person name="Antonio M."/>
            <person name="Oren A."/>
            <person name="Chaudhuri R.R."/>
            <person name="La Ragione R."/>
            <person name="Hildebrand F."/>
            <person name="Pallen M.J."/>
        </authorList>
    </citation>
    <scope>NUCLEOTIDE SEQUENCE</scope>
    <source>
        <strain evidence="9">17113</strain>
    </source>
</reference>
<sequence>MRKRAHTLTITGIAVGLFLIVLAWYLASYLLISKGNHILPYPHLALYRALKLLFWDGAAYTWTSIGYTIGRVLLGFASAFVLGGVFGVLAGLFKLIDGLFRPGSLLMKAVPTVAVVIVMMGALTAPKTWFLLNYVPSFLTFIVAFPIIFDACRAGIANEDQSIRDSLSLDCGRTSLKGTIRVLIPDAWPYISLSLAQSLGLSFKTAIMAEVLVSSSSLRHGIGAMISLARINGETENIIAYALIALSIALLVDIPFFALKSALARKGYEESPRA</sequence>
<dbReference type="Gene3D" id="1.10.3720.10">
    <property type="entry name" value="MetI-like"/>
    <property type="match status" value="1"/>
</dbReference>
<evidence type="ECO:0000313" key="9">
    <source>
        <dbReference type="EMBL" id="MBO8426314.1"/>
    </source>
</evidence>
<dbReference type="GO" id="GO:0005886">
    <property type="term" value="C:plasma membrane"/>
    <property type="evidence" value="ECO:0007669"/>
    <property type="project" value="UniProtKB-SubCell"/>
</dbReference>
<name>A0A9D9DJJ1_9FIRM</name>
<evidence type="ECO:0000259" key="8">
    <source>
        <dbReference type="PROSITE" id="PS50928"/>
    </source>
</evidence>
<dbReference type="AlphaFoldDB" id="A0A9D9DJJ1"/>
<dbReference type="EMBL" id="JADINA010000021">
    <property type="protein sequence ID" value="MBO8426314.1"/>
    <property type="molecule type" value="Genomic_DNA"/>
</dbReference>
<comment type="subcellular location">
    <subcellularLocation>
        <location evidence="1 7">Cell membrane</location>
        <topology evidence="1 7">Multi-pass membrane protein</topology>
    </subcellularLocation>
</comment>
<proteinExistence type="inferred from homology"/>
<dbReference type="Proteomes" id="UP000823634">
    <property type="component" value="Unassembled WGS sequence"/>
</dbReference>
<comment type="caution">
    <text evidence="9">The sequence shown here is derived from an EMBL/GenBank/DDBJ whole genome shotgun (WGS) entry which is preliminary data.</text>
</comment>
<keyword evidence="2 7" id="KW-0813">Transport</keyword>
<evidence type="ECO:0000313" key="10">
    <source>
        <dbReference type="Proteomes" id="UP000823634"/>
    </source>
</evidence>
<dbReference type="PROSITE" id="PS50928">
    <property type="entry name" value="ABC_TM1"/>
    <property type="match status" value="1"/>
</dbReference>
<evidence type="ECO:0000256" key="3">
    <source>
        <dbReference type="ARBA" id="ARBA00022475"/>
    </source>
</evidence>
<evidence type="ECO:0000256" key="6">
    <source>
        <dbReference type="ARBA" id="ARBA00023136"/>
    </source>
</evidence>
<feature type="transmembrane region" description="Helical" evidence="7">
    <location>
        <begin position="129"/>
        <end position="149"/>
    </location>
</feature>
<keyword evidence="6 7" id="KW-0472">Membrane</keyword>
<keyword evidence="5 7" id="KW-1133">Transmembrane helix</keyword>
<feature type="transmembrane region" description="Helical" evidence="7">
    <location>
        <begin position="72"/>
        <end position="93"/>
    </location>
</feature>
<gene>
    <name evidence="9" type="ORF">IAC61_03220</name>
</gene>
<evidence type="ECO:0000256" key="1">
    <source>
        <dbReference type="ARBA" id="ARBA00004651"/>
    </source>
</evidence>
<organism evidence="9 10">
    <name type="scientific">Candidatus Alloenteromonas pullistercoris</name>
    <dbReference type="NCBI Taxonomy" id="2840785"/>
    <lineage>
        <taxon>Bacteria</taxon>
        <taxon>Bacillati</taxon>
        <taxon>Bacillota</taxon>
        <taxon>Bacillota incertae sedis</taxon>
        <taxon>Candidatus Alloenteromonas</taxon>
    </lineage>
</organism>
<keyword evidence="3" id="KW-1003">Cell membrane</keyword>
<keyword evidence="4 7" id="KW-0812">Transmembrane</keyword>
<dbReference type="PANTHER" id="PTHR30151:SF0">
    <property type="entry name" value="ABC TRANSPORTER PERMEASE PROTEIN MJ0413-RELATED"/>
    <property type="match status" value="1"/>
</dbReference>
<evidence type="ECO:0000256" key="4">
    <source>
        <dbReference type="ARBA" id="ARBA00022692"/>
    </source>
</evidence>
<feature type="transmembrane region" description="Helical" evidence="7">
    <location>
        <begin position="105"/>
        <end position="123"/>
    </location>
</feature>
<feature type="domain" description="ABC transmembrane type-1" evidence="8">
    <location>
        <begin position="69"/>
        <end position="256"/>
    </location>
</feature>
<dbReference type="InterPro" id="IPR035906">
    <property type="entry name" value="MetI-like_sf"/>
</dbReference>
<accession>A0A9D9DJJ1</accession>
<reference evidence="9" key="1">
    <citation type="submission" date="2020-10" db="EMBL/GenBank/DDBJ databases">
        <authorList>
            <person name="Gilroy R."/>
        </authorList>
    </citation>
    <scope>NUCLEOTIDE SEQUENCE</scope>
    <source>
        <strain evidence="9">17113</strain>
    </source>
</reference>
<evidence type="ECO:0000256" key="7">
    <source>
        <dbReference type="RuleBase" id="RU363032"/>
    </source>
</evidence>
<feature type="transmembrane region" description="Helical" evidence="7">
    <location>
        <begin position="12"/>
        <end position="32"/>
    </location>
</feature>
<comment type="similarity">
    <text evidence="7">Belongs to the binding-protein-dependent transport system permease family.</text>
</comment>
<feature type="transmembrane region" description="Helical" evidence="7">
    <location>
        <begin position="238"/>
        <end position="258"/>
    </location>
</feature>
<evidence type="ECO:0000256" key="2">
    <source>
        <dbReference type="ARBA" id="ARBA00022448"/>
    </source>
</evidence>
<dbReference type="PANTHER" id="PTHR30151">
    <property type="entry name" value="ALKANE SULFONATE ABC TRANSPORTER-RELATED, MEMBRANE SUBUNIT"/>
    <property type="match status" value="1"/>
</dbReference>
<protein>
    <submittedName>
        <fullName evidence="9">ABC transporter permease subunit</fullName>
    </submittedName>
</protein>
<dbReference type="InterPro" id="IPR000515">
    <property type="entry name" value="MetI-like"/>
</dbReference>
<dbReference type="Pfam" id="PF00528">
    <property type="entry name" value="BPD_transp_1"/>
    <property type="match status" value="1"/>
</dbReference>